<dbReference type="InterPro" id="IPR043502">
    <property type="entry name" value="DNA/RNA_pol_sf"/>
</dbReference>
<dbReference type="Proteomes" id="UP000238196">
    <property type="component" value="Unassembled WGS sequence"/>
</dbReference>
<dbReference type="Pfam" id="PF00078">
    <property type="entry name" value="RVT_1"/>
    <property type="match status" value="1"/>
</dbReference>
<dbReference type="AlphaFoldDB" id="A0A2S5KWC0"/>
<dbReference type="EMBL" id="PRLP01000009">
    <property type="protein sequence ID" value="PPC78809.1"/>
    <property type="molecule type" value="Genomic_DNA"/>
</dbReference>
<sequence length="418" mass="47799">MYDQSFNYISIARMLRKNDFYTMPRLRTPAVKESELEAAAALSLTGFSGYNFLDSTIVRGKNVYRIPKFSDELVLRKIDRNLRKAKPLHAASRDTIIAKLKNLISESVQCNIYRLDIKSFYESFNASLVLKEVNSIKSLSPQTKKFITDILDNFASGGGSGLPRGLALSATLSEIAMDAFDNSVKSHPNVFFYCRYVDDIIIVTSGNESAKQFIKHIGALLPKGLFLNKTKEKISLVYDSFPIRSTANTPGNPEIYSFEYLGYSFSVFEATKKHDPRNVVLDIAESKVKKIKTRLTKAYIDFSKSRDFDLLELRVKFLTSNFSVADINRGGYRLAGIFHNYHRIDCDKSKALNGLDEYLRRATTSSYGKAFNDFYCSSTALQRRRLLTFSFKKGFEEKVYMHFNREQFTAIRECWEYA</sequence>
<dbReference type="CDD" id="cd01646">
    <property type="entry name" value="RT_Bac_retron_I"/>
    <property type="match status" value="1"/>
</dbReference>
<accession>A0A2S5KWC0</accession>
<dbReference type="PROSITE" id="PS50878">
    <property type="entry name" value="RT_POL"/>
    <property type="match status" value="1"/>
</dbReference>
<evidence type="ECO:0000313" key="2">
    <source>
        <dbReference type="EMBL" id="PPC78809.1"/>
    </source>
</evidence>
<protein>
    <recommendedName>
        <fullName evidence="1">Reverse transcriptase domain-containing protein</fullName>
    </recommendedName>
</protein>
<organism evidence="2 3">
    <name type="scientific">Proteobacteria bacterium 228</name>
    <dbReference type="NCBI Taxonomy" id="2083153"/>
    <lineage>
        <taxon>Bacteria</taxon>
        <taxon>Pseudomonadati</taxon>
        <taxon>Pseudomonadota</taxon>
    </lineage>
</organism>
<evidence type="ECO:0000313" key="3">
    <source>
        <dbReference type="Proteomes" id="UP000238196"/>
    </source>
</evidence>
<reference evidence="2 3" key="1">
    <citation type="submission" date="2018-02" db="EMBL/GenBank/DDBJ databases">
        <title>novel marine gammaproteobacteria from coastal saline agro ecosystem.</title>
        <authorList>
            <person name="Krishnan R."/>
            <person name="Ramesh Kumar N."/>
        </authorList>
    </citation>
    <scope>NUCLEOTIDE SEQUENCE [LARGE SCALE GENOMIC DNA]</scope>
    <source>
        <strain evidence="2 3">228</strain>
    </source>
</reference>
<dbReference type="SUPFAM" id="SSF56672">
    <property type="entry name" value="DNA/RNA polymerases"/>
    <property type="match status" value="1"/>
</dbReference>
<proteinExistence type="predicted"/>
<name>A0A2S5KWC0_9PROT</name>
<dbReference type="NCBIfam" id="NF041747">
    <property type="entry name" value="Drt3a"/>
    <property type="match status" value="1"/>
</dbReference>
<comment type="caution">
    <text evidence="2">The sequence shown here is derived from an EMBL/GenBank/DDBJ whole genome shotgun (WGS) entry which is preliminary data.</text>
</comment>
<dbReference type="OrthoDB" id="9793236at2"/>
<evidence type="ECO:0000259" key="1">
    <source>
        <dbReference type="PROSITE" id="PS50878"/>
    </source>
</evidence>
<gene>
    <name evidence="2" type="ORF">C4K68_02905</name>
</gene>
<feature type="domain" description="Reverse transcriptase" evidence="1">
    <location>
        <begin position="1"/>
        <end position="265"/>
    </location>
</feature>
<dbReference type="InterPro" id="IPR000477">
    <property type="entry name" value="RT_dom"/>
</dbReference>